<protein>
    <recommendedName>
        <fullName evidence="1">Polymerase beta nucleotidyltransferase domain-containing protein</fullName>
    </recommendedName>
</protein>
<sequence length="106" mass="12486">MNQTERHQEAIEYALNILSANPYKSYIDKIYMFGSCARKEQRYTSDVDLLVECGERIPPELVRSMRIAVMPEELDMPEIDLKFVARDQWRNQTNRFSQNLVEEGVL</sequence>
<dbReference type="HOGENOM" id="CLU_162524_0_0_9"/>
<dbReference type="Proteomes" id="UP000005384">
    <property type="component" value="Unassembled WGS sequence"/>
</dbReference>
<proteinExistence type="predicted"/>
<accession>G5II26</accession>
<reference evidence="2 3" key="1">
    <citation type="submission" date="2011-08" db="EMBL/GenBank/DDBJ databases">
        <title>The Genome Sequence of Clostridium hathewayi WAL-18680.</title>
        <authorList>
            <consortium name="The Broad Institute Genome Sequencing Platform"/>
            <person name="Earl A."/>
            <person name="Ward D."/>
            <person name="Feldgarden M."/>
            <person name="Gevers D."/>
            <person name="Finegold S.M."/>
            <person name="Summanen P.H."/>
            <person name="Molitoris D.R."/>
            <person name="Song M."/>
            <person name="Daigneault M."/>
            <person name="Allen-Vercoe E."/>
            <person name="Young S.K."/>
            <person name="Zeng Q."/>
            <person name="Gargeya S."/>
            <person name="Fitzgerald M."/>
            <person name="Haas B."/>
            <person name="Abouelleil A."/>
            <person name="Alvarado L."/>
            <person name="Arachchi H.M."/>
            <person name="Berlin A."/>
            <person name="Brown A."/>
            <person name="Chapman S.B."/>
            <person name="Chen Z."/>
            <person name="Dunbar C."/>
            <person name="Freedman E."/>
            <person name="Gearin G."/>
            <person name="Gellesch M."/>
            <person name="Goldberg J."/>
            <person name="Griggs A."/>
            <person name="Gujja S."/>
            <person name="Heiman D."/>
            <person name="Howarth C."/>
            <person name="Larson L."/>
            <person name="Lui A."/>
            <person name="MacDonald P.J.P."/>
            <person name="Montmayeur A."/>
            <person name="Murphy C."/>
            <person name="Neiman D."/>
            <person name="Pearson M."/>
            <person name="Priest M."/>
            <person name="Roberts A."/>
            <person name="Saif S."/>
            <person name="Shea T."/>
            <person name="Shenoy N."/>
            <person name="Sisk P."/>
            <person name="Stolte C."/>
            <person name="Sykes S."/>
            <person name="Wortman J."/>
            <person name="Nusbaum C."/>
            <person name="Birren B."/>
        </authorList>
    </citation>
    <scope>NUCLEOTIDE SEQUENCE [LARGE SCALE GENOMIC DNA]</scope>
    <source>
        <strain evidence="2 3">WAL-18680</strain>
    </source>
</reference>
<dbReference type="InterPro" id="IPR043519">
    <property type="entry name" value="NT_sf"/>
</dbReference>
<name>G5II26_9FIRM</name>
<evidence type="ECO:0000313" key="2">
    <source>
        <dbReference type="EMBL" id="EHI58842.1"/>
    </source>
</evidence>
<dbReference type="RefSeq" id="WP_006781133.1">
    <property type="nucleotide sequence ID" value="NZ_CP040506.1"/>
</dbReference>
<dbReference type="PATRIC" id="fig|742737.3.peg.3127"/>
<dbReference type="SUPFAM" id="SSF81301">
    <property type="entry name" value="Nucleotidyltransferase"/>
    <property type="match status" value="1"/>
</dbReference>
<dbReference type="EMBL" id="ADLN01000083">
    <property type="protein sequence ID" value="EHI58842.1"/>
    <property type="molecule type" value="Genomic_DNA"/>
</dbReference>
<keyword evidence="3" id="KW-1185">Reference proteome</keyword>
<evidence type="ECO:0000259" key="1">
    <source>
        <dbReference type="Pfam" id="PF18765"/>
    </source>
</evidence>
<dbReference type="CDD" id="cd05403">
    <property type="entry name" value="NT_KNTase_like"/>
    <property type="match status" value="1"/>
</dbReference>
<dbReference type="OrthoDB" id="9803106at2"/>
<evidence type="ECO:0000313" key="3">
    <source>
        <dbReference type="Proteomes" id="UP000005384"/>
    </source>
</evidence>
<gene>
    <name evidence="2" type="ORF">HMPREF9473_03154</name>
</gene>
<organism evidence="2 3">
    <name type="scientific">Hungatella hathewayi WAL-18680</name>
    <dbReference type="NCBI Taxonomy" id="742737"/>
    <lineage>
        <taxon>Bacteria</taxon>
        <taxon>Bacillati</taxon>
        <taxon>Bacillota</taxon>
        <taxon>Clostridia</taxon>
        <taxon>Lachnospirales</taxon>
        <taxon>Lachnospiraceae</taxon>
        <taxon>Hungatella</taxon>
    </lineage>
</organism>
<comment type="caution">
    <text evidence="2">The sequence shown here is derived from an EMBL/GenBank/DDBJ whole genome shotgun (WGS) entry which is preliminary data.</text>
</comment>
<dbReference type="AlphaFoldDB" id="G5II26"/>
<feature type="domain" description="Polymerase beta nucleotidyltransferase" evidence="1">
    <location>
        <begin position="25"/>
        <end position="104"/>
    </location>
</feature>
<dbReference type="InterPro" id="IPR041633">
    <property type="entry name" value="Polbeta"/>
</dbReference>
<dbReference type="Gene3D" id="3.30.460.10">
    <property type="entry name" value="Beta Polymerase, domain 2"/>
    <property type="match status" value="1"/>
</dbReference>
<dbReference type="Pfam" id="PF18765">
    <property type="entry name" value="Polbeta"/>
    <property type="match status" value="1"/>
</dbReference>